<sequence length="226" mass="24811">LGTGECVCECTYKPSEVYTAPKVVDPESARHKGLIHPGANAGSPSEEGARRSPGRKKFVRALRGDPASTKLQGSAACGCVGSMSAFVAEVPNLSLEWVRHTRGLLGLATKQSPYAKHMWKAIGSPTETRGGSFRDSCNKLRRSSSRYEARGLAFYFVACCYRAINSGPHTLCMPTLLGDSLSMTLVFCVLFTRIEEKEEEENEKEKEERGDKGRERSPVMVPDYLQ</sequence>
<accession>A0A151WXF3</accession>
<dbReference type="Proteomes" id="UP000075809">
    <property type="component" value="Unassembled WGS sequence"/>
</dbReference>
<keyword evidence="3" id="KW-1185">Reference proteome</keyword>
<dbReference type="EMBL" id="KQ982665">
    <property type="protein sequence ID" value="KYQ52573.1"/>
    <property type="molecule type" value="Genomic_DNA"/>
</dbReference>
<proteinExistence type="predicted"/>
<organism evidence="2 3">
    <name type="scientific">Mycetomoellerius zeteki</name>
    <dbReference type="NCBI Taxonomy" id="64791"/>
    <lineage>
        <taxon>Eukaryota</taxon>
        <taxon>Metazoa</taxon>
        <taxon>Ecdysozoa</taxon>
        <taxon>Arthropoda</taxon>
        <taxon>Hexapoda</taxon>
        <taxon>Insecta</taxon>
        <taxon>Pterygota</taxon>
        <taxon>Neoptera</taxon>
        <taxon>Endopterygota</taxon>
        <taxon>Hymenoptera</taxon>
        <taxon>Apocrita</taxon>
        <taxon>Aculeata</taxon>
        <taxon>Formicoidea</taxon>
        <taxon>Formicidae</taxon>
        <taxon>Myrmicinae</taxon>
        <taxon>Mycetomoellerius</taxon>
    </lineage>
</organism>
<evidence type="ECO:0000313" key="3">
    <source>
        <dbReference type="Proteomes" id="UP000075809"/>
    </source>
</evidence>
<protein>
    <submittedName>
        <fullName evidence="2">Uncharacterized protein</fullName>
    </submittedName>
</protein>
<reference evidence="2 3" key="1">
    <citation type="submission" date="2015-09" db="EMBL/GenBank/DDBJ databases">
        <title>Trachymyrmex zeteki WGS genome.</title>
        <authorList>
            <person name="Nygaard S."/>
            <person name="Hu H."/>
            <person name="Boomsma J."/>
            <person name="Zhang G."/>
        </authorList>
    </citation>
    <scope>NUCLEOTIDE SEQUENCE [LARGE SCALE GENOMIC DNA]</scope>
    <source>
        <strain evidence="2">Tzet28-1</strain>
        <tissue evidence="2">Whole body</tissue>
    </source>
</reference>
<evidence type="ECO:0000256" key="1">
    <source>
        <dbReference type="SAM" id="MobiDB-lite"/>
    </source>
</evidence>
<feature type="region of interest" description="Disordered" evidence="1">
    <location>
        <begin position="197"/>
        <end position="226"/>
    </location>
</feature>
<evidence type="ECO:0000313" key="2">
    <source>
        <dbReference type="EMBL" id="KYQ52573.1"/>
    </source>
</evidence>
<gene>
    <name evidence="2" type="ORF">ALC60_08289</name>
</gene>
<feature type="compositionally biased region" description="Basic and acidic residues" evidence="1">
    <location>
        <begin position="203"/>
        <end position="217"/>
    </location>
</feature>
<feature type="region of interest" description="Disordered" evidence="1">
    <location>
        <begin position="32"/>
        <end position="54"/>
    </location>
</feature>
<feature type="non-terminal residue" evidence="2">
    <location>
        <position position="1"/>
    </location>
</feature>
<name>A0A151WXF3_9HYME</name>
<dbReference type="AlphaFoldDB" id="A0A151WXF3"/>